<feature type="transmembrane region" description="Helical" evidence="6">
    <location>
        <begin position="145"/>
        <end position="167"/>
    </location>
</feature>
<evidence type="ECO:0000256" key="1">
    <source>
        <dbReference type="ARBA" id="ARBA00004141"/>
    </source>
</evidence>
<feature type="transmembrane region" description="Helical" evidence="6">
    <location>
        <begin position="229"/>
        <end position="249"/>
    </location>
</feature>
<comment type="subcellular location">
    <subcellularLocation>
        <location evidence="1">Membrane</location>
        <topology evidence="1">Multi-pass membrane protein</topology>
    </subcellularLocation>
</comment>
<protein>
    <recommendedName>
        <fullName evidence="7">Rhodopsin domain-containing protein</fullName>
    </recommendedName>
</protein>
<comment type="similarity">
    <text evidence="5">Belongs to the SAT4 family.</text>
</comment>
<keyword evidence="4 6" id="KW-0472">Membrane</keyword>
<dbReference type="Pfam" id="PF20684">
    <property type="entry name" value="Fung_rhodopsin"/>
    <property type="match status" value="1"/>
</dbReference>
<evidence type="ECO:0000256" key="3">
    <source>
        <dbReference type="ARBA" id="ARBA00022989"/>
    </source>
</evidence>
<feature type="transmembrane region" description="Helical" evidence="6">
    <location>
        <begin position="105"/>
        <end position="124"/>
    </location>
</feature>
<evidence type="ECO:0000313" key="9">
    <source>
        <dbReference type="Proteomes" id="UP000799324"/>
    </source>
</evidence>
<evidence type="ECO:0000256" key="5">
    <source>
        <dbReference type="ARBA" id="ARBA00038359"/>
    </source>
</evidence>
<evidence type="ECO:0000259" key="7">
    <source>
        <dbReference type="Pfam" id="PF20684"/>
    </source>
</evidence>
<dbReference type="InterPro" id="IPR052337">
    <property type="entry name" value="SAT4-like"/>
</dbReference>
<dbReference type="PANTHER" id="PTHR33048:SF47">
    <property type="entry name" value="INTEGRAL MEMBRANE PROTEIN-RELATED"/>
    <property type="match status" value="1"/>
</dbReference>
<dbReference type="AlphaFoldDB" id="A0A6A6T4V6"/>
<keyword evidence="9" id="KW-1185">Reference proteome</keyword>
<feature type="transmembrane region" description="Helical" evidence="6">
    <location>
        <begin position="64"/>
        <end position="85"/>
    </location>
</feature>
<name>A0A6A6T4V6_9PLEO</name>
<reference evidence="8" key="1">
    <citation type="journal article" date="2020" name="Stud. Mycol.">
        <title>101 Dothideomycetes genomes: a test case for predicting lifestyles and emergence of pathogens.</title>
        <authorList>
            <person name="Haridas S."/>
            <person name="Albert R."/>
            <person name="Binder M."/>
            <person name="Bloem J."/>
            <person name="Labutti K."/>
            <person name="Salamov A."/>
            <person name="Andreopoulos B."/>
            <person name="Baker S."/>
            <person name="Barry K."/>
            <person name="Bills G."/>
            <person name="Bluhm B."/>
            <person name="Cannon C."/>
            <person name="Castanera R."/>
            <person name="Culley D."/>
            <person name="Daum C."/>
            <person name="Ezra D."/>
            <person name="Gonzalez J."/>
            <person name="Henrissat B."/>
            <person name="Kuo A."/>
            <person name="Liang C."/>
            <person name="Lipzen A."/>
            <person name="Lutzoni F."/>
            <person name="Magnuson J."/>
            <person name="Mondo S."/>
            <person name="Nolan M."/>
            <person name="Ohm R."/>
            <person name="Pangilinan J."/>
            <person name="Park H.-J."/>
            <person name="Ramirez L."/>
            <person name="Alfaro M."/>
            <person name="Sun H."/>
            <person name="Tritt A."/>
            <person name="Yoshinaga Y."/>
            <person name="Zwiers L.-H."/>
            <person name="Turgeon B."/>
            <person name="Goodwin S."/>
            <person name="Spatafora J."/>
            <person name="Crous P."/>
            <person name="Grigoriev I."/>
        </authorList>
    </citation>
    <scope>NUCLEOTIDE SEQUENCE</scope>
    <source>
        <strain evidence="8">CBS 122681</strain>
    </source>
</reference>
<sequence length="378" mass="42702">MANPNLNFPVTYPPEGVTSKFVNPPNHVLLAYTAVISSLAFSTFFSWFRFLVKLCIVRITHAEDYFIPVAWLGAIGHATMAFLIYDFAPIIHGWDMRLETFGRYLLYFRLSALFYNISALFLKVSMLVQIRRTFVPRGTQPKTSYVLHFLIWANVLYYPTTMCLMMLNCRPLSKAWQPWLTGKCIDMGIIATSTASINLLSDLAILALTQRVIWNIMRIDKKQQLRLSVVFCAGVVPCGFAVLCLIFNVRMMNSSDFVFDAAIMGLACYGEITSGFFVLFLPVVLRFCSHIEKRFQQQKRARAPSRLDFADIGVDGMGSDTEERYEKSLWHISYTQKGGLEGSGEAVWHASHAVVPGKDSREFGFEGSSLSSSESPDF</sequence>
<evidence type="ECO:0000256" key="4">
    <source>
        <dbReference type="ARBA" id="ARBA00023136"/>
    </source>
</evidence>
<feature type="transmembrane region" description="Helical" evidence="6">
    <location>
        <begin position="261"/>
        <end position="285"/>
    </location>
</feature>
<dbReference type="Proteomes" id="UP000799324">
    <property type="component" value="Unassembled WGS sequence"/>
</dbReference>
<keyword evidence="3 6" id="KW-1133">Transmembrane helix</keyword>
<dbReference type="GO" id="GO:0016020">
    <property type="term" value="C:membrane"/>
    <property type="evidence" value="ECO:0007669"/>
    <property type="project" value="UniProtKB-SubCell"/>
</dbReference>
<gene>
    <name evidence="8" type="ORF">K491DRAFT_716947</name>
</gene>
<evidence type="ECO:0000256" key="2">
    <source>
        <dbReference type="ARBA" id="ARBA00022692"/>
    </source>
</evidence>
<feature type="transmembrane region" description="Helical" evidence="6">
    <location>
        <begin position="29"/>
        <end position="52"/>
    </location>
</feature>
<accession>A0A6A6T4V6</accession>
<proteinExistence type="inferred from homology"/>
<dbReference type="OrthoDB" id="4682787at2759"/>
<dbReference type="InterPro" id="IPR049326">
    <property type="entry name" value="Rhodopsin_dom_fungi"/>
</dbReference>
<evidence type="ECO:0000256" key="6">
    <source>
        <dbReference type="SAM" id="Phobius"/>
    </source>
</evidence>
<keyword evidence="2 6" id="KW-0812">Transmembrane</keyword>
<evidence type="ECO:0000313" key="8">
    <source>
        <dbReference type="EMBL" id="KAF2654702.1"/>
    </source>
</evidence>
<dbReference type="PANTHER" id="PTHR33048">
    <property type="entry name" value="PTH11-LIKE INTEGRAL MEMBRANE PROTEIN (AFU_ORTHOLOGUE AFUA_5G11245)"/>
    <property type="match status" value="1"/>
</dbReference>
<dbReference type="EMBL" id="MU004360">
    <property type="protein sequence ID" value="KAF2654702.1"/>
    <property type="molecule type" value="Genomic_DNA"/>
</dbReference>
<organism evidence="8 9">
    <name type="scientific">Lophiostoma macrostomum CBS 122681</name>
    <dbReference type="NCBI Taxonomy" id="1314788"/>
    <lineage>
        <taxon>Eukaryota</taxon>
        <taxon>Fungi</taxon>
        <taxon>Dikarya</taxon>
        <taxon>Ascomycota</taxon>
        <taxon>Pezizomycotina</taxon>
        <taxon>Dothideomycetes</taxon>
        <taxon>Pleosporomycetidae</taxon>
        <taxon>Pleosporales</taxon>
        <taxon>Lophiostomataceae</taxon>
        <taxon>Lophiostoma</taxon>
    </lineage>
</organism>
<feature type="domain" description="Rhodopsin" evidence="7">
    <location>
        <begin position="49"/>
        <end position="284"/>
    </location>
</feature>
<feature type="transmembrane region" description="Helical" evidence="6">
    <location>
        <begin position="187"/>
        <end position="208"/>
    </location>
</feature>